<evidence type="ECO:0000256" key="4">
    <source>
        <dbReference type="ARBA" id="ARBA00022960"/>
    </source>
</evidence>
<evidence type="ECO:0000256" key="6">
    <source>
        <dbReference type="ARBA" id="ARBA00023316"/>
    </source>
</evidence>
<evidence type="ECO:0000256" key="2">
    <source>
        <dbReference type="ARBA" id="ARBA00022729"/>
    </source>
</evidence>
<accession>A0A1F6P8M3</accession>
<feature type="active site" description="Proton acceptor" evidence="7">
    <location>
        <position position="98"/>
    </location>
</feature>
<feature type="active site" evidence="7">
    <location>
        <position position="148"/>
    </location>
</feature>
<dbReference type="EMBL" id="MFRA01000006">
    <property type="protein sequence ID" value="OGH92323.1"/>
    <property type="molecule type" value="Genomic_DNA"/>
</dbReference>
<keyword evidence="4" id="KW-0133">Cell shape</keyword>
<evidence type="ECO:0000313" key="12">
    <source>
        <dbReference type="Proteomes" id="UP000176634"/>
    </source>
</evidence>
<comment type="caution">
    <text evidence="11">The sequence shown here is derived from an EMBL/GenBank/DDBJ whole genome shotgun (WGS) entry which is preliminary data.</text>
</comment>
<dbReference type="Proteomes" id="UP000176634">
    <property type="component" value="Unassembled WGS sequence"/>
</dbReference>
<keyword evidence="2" id="KW-0732">Signal</keyword>
<dbReference type="GO" id="GO:0071555">
    <property type="term" value="P:cell wall organization"/>
    <property type="evidence" value="ECO:0007669"/>
    <property type="project" value="UniProtKB-KW"/>
</dbReference>
<evidence type="ECO:0000313" key="11">
    <source>
        <dbReference type="EMBL" id="OGH92323.1"/>
    </source>
</evidence>
<evidence type="ECO:0000259" key="10">
    <source>
        <dbReference type="Pfam" id="PF00768"/>
    </source>
</evidence>
<feature type="domain" description="Peptidase S11 D-alanyl-D-alanine carboxypeptidase A N-terminal" evidence="10">
    <location>
        <begin position="65"/>
        <end position="290"/>
    </location>
</feature>
<organism evidence="11 12">
    <name type="scientific">Candidatus Magasanikbacteria bacterium RIFOXYD1_FULL_40_23</name>
    <dbReference type="NCBI Taxonomy" id="1798705"/>
    <lineage>
        <taxon>Bacteria</taxon>
        <taxon>Candidatus Magasanikiibacteriota</taxon>
    </lineage>
</organism>
<dbReference type="GO" id="GO:0008360">
    <property type="term" value="P:regulation of cell shape"/>
    <property type="evidence" value="ECO:0007669"/>
    <property type="project" value="UniProtKB-KW"/>
</dbReference>
<dbReference type="Gene3D" id="3.40.710.10">
    <property type="entry name" value="DD-peptidase/beta-lactamase superfamily"/>
    <property type="match status" value="1"/>
</dbReference>
<dbReference type="SUPFAM" id="SSF56601">
    <property type="entry name" value="beta-lactamase/transpeptidase-like"/>
    <property type="match status" value="1"/>
</dbReference>
<dbReference type="STRING" id="1798705.A2563_05055"/>
<reference evidence="11 12" key="1">
    <citation type="journal article" date="2016" name="Nat. Commun.">
        <title>Thousands of microbial genomes shed light on interconnected biogeochemical processes in an aquifer system.</title>
        <authorList>
            <person name="Anantharaman K."/>
            <person name="Brown C.T."/>
            <person name="Hug L.A."/>
            <person name="Sharon I."/>
            <person name="Castelle C.J."/>
            <person name="Probst A.J."/>
            <person name="Thomas B.C."/>
            <person name="Singh A."/>
            <person name="Wilkins M.J."/>
            <person name="Karaoz U."/>
            <person name="Brodie E.L."/>
            <person name="Williams K.H."/>
            <person name="Hubbard S.S."/>
            <person name="Banfield J.F."/>
        </authorList>
    </citation>
    <scope>NUCLEOTIDE SEQUENCE [LARGE SCALE GENOMIC DNA]</scope>
</reference>
<dbReference type="PRINTS" id="PR00725">
    <property type="entry name" value="DADACBPTASE1"/>
</dbReference>
<feature type="active site" description="Acyl-ester intermediate" evidence="7">
    <location>
        <position position="95"/>
    </location>
</feature>
<feature type="binding site" evidence="8">
    <location>
        <position position="259"/>
    </location>
    <ligand>
        <name>substrate</name>
    </ligand>
</feature>
<evidence type="ECO:0000256" key="3">
    <source>
        <dbReference type="ARBA" id="ARBA00022801"/>
    </source>
</evidence>
<keyword evidence="3" id="KW-0378">Hydrolase</keyword>
<gene>
    <name evidence="11" type="ORF">A2563_05055</name>
</gene>
<dbReference type="InterPro" id="IPR001967">
    <property type="entry name" value="Peptidase_S11_N"/>
</dbReference>
<dbReference type="GO" id="GO:0009002">
    <property type="term" value="F:serine-type D-Ala-D-Ala carboxypeptidase activity"/>
    <property type="evidence" value="ECO:0007669"/>
    <property type="project" value="InterPro"/>
</dbReference>
<dbReference type="InterPro" id="IPR018044">
    <property type="entry name" value="Peptidase_S11"/>
</dbReference>
<sequence>MMLAGVLLLFFSTVYFSPERNFSFLKFPASGNRTQIGGDISLESLPVSKPTIPLIKDGQAKFSGTLTAVSAIVVDSKTKTVLFNKNSNEIRSLASITKLMTAMVLLDLPIDWSSTAVISSEDMAGDHHVEVGEKYTLEDLWHVALIGSSNTAINALVRSSGLKEEQFVALMNKKAQDLRISSARFIEPTGLSERNMASGLDTARLLIDALKFDKIYSTVQVAEYYAHPFGSKAKRVWTTNWLLTDWIPNNFKMENIAGKTGYIDSSGYNFAVSLSNEKKHVITVVVLGASTNEGRFGEARDLAEWTFKNYLWPDDSGYNDLTSN</sequence>
<dbReference type="GO" id="GO:0009252">
    <property type="term" value="P:peptidoglycan biosynthetic process"/>
    <property type="evidence" value="ECO:0007669"/>
    <property type="project" value="UniProtKB-KW"/>
</dbReference>
<dbReference type="InterPro" id="IPR012338">
    <property type="entry name" value="Beta-lactam/transpept-like"/>
</dbReference>
<keyword evidence="5" id="KW-0573">Peptidoglycan synthesis</keyword>
<protein>
    <recommendedName>
        <fullName evidence="10">Peptidase S11 D-alanyl-D-alanine carboxypeptidase A N-terminal domain-containing protein</fullName>
    </recommendedName>
</protein>
<dbReference type="PANTHER" id="PTHR21581:SF26">
    <property type="entry name" value="D-ALANYL-D-ALANINE ENDOPEPTIDASE"/>
    <property type="match status" value="1"/>
</dbReference>
<keyword evidence="6" id="KW-0961">Cell wall biogenesis/degradation</keyword>
<dbReference type="PANTHER" id="PTHR21581">
    <property type="entry name" value="D-ALANYL-D-ALANINE CARBOXYPEPTIDASE"/>
    <property type="match status" value="1"/>
</dbReference>
<evidence type="ECO:0000256" key="8">
    <source>
        <dbReference type="PIRSR" id="PIRSR618044-2"/>
    </source>
</evidence>
<proteinExistence type="inferred from homology"/>
<comment type="similarity">
    <text evidence="1 9">Belongs to the peptidase S11 family.</text>
</comment>
<evidence type="ECO:0000256" key="7">
    <source>
        <dbReference type="PIRSR" id="PIRSR618044-1"/>
    </source>
</evidence>
<name>A0A1F6P8M3_9BACT</name>
<dbReference type="GO" id="GO:0006508">
    <property type="term" value="P:proteolysis"/>
    <property type="evidence" value="ECO:0007669"/>
    <property type="project" value="InterPro"/>
</dbReference>
<evidence type="ECO:0000256" key="5">
    <source>
        <dbReference type="ARBA" id="ARBA00022984"/>
    </source>
</evidence>
<dbReference type="AlphaFoldDB" id="A0A1F6P8M3"/>
<evidence type="ECO:0000256" key="1">
    <source>
        <dbReference type="ARBA" id="ARBA00007164"/>
    </source>
</evidence>
<evidence type="ECO:0000256" key="9">
    <source>
        <dbReference type="RuleBase" id="RU004016"/>
    </source>
</evidence>
<dbReference type="Pfam" id="PF00768">
    <property type="entry name" value="Peptidase_S11"/>
    <property type="match status" value="1"/>
</dbReference>